<feature type="region of interest" description="Disordered" evidence="1">
    <location>
        <begin position="277"/>
        <end position="306"/>
    </location>
</feature>
<gene>
    <name evidence="2" type="ORF">C1645_862983</name>
</gene>
<dbReference type="EMBL" id="QKYT01000687">
    <property type="protein sequence ID" value="RIA82236.1"/>
    <property type="molecule type" value="Genomic_DNA"/>
</dbReference>
<reference evidence="2" key="1">
    <citation type="submission" date="2018-06" db="EMBL/GenBank/DDBJ databases">
        <title>Comparative genomics reveals the genomic features of Rhizophagus irregularis, R. cerebriforme, R. diaphanum and Gigaspora rosea, and their symbiotic lifestyle signature.</title>
        <authorList>
            <person name="Morin E."/>
            <person name="San Clemente H."/>
            <person name="Chen E.C.H."/>
            <person name="De La Providencia I."/>
            <person name="Hainaut M."/>
            <person name="Kuo A."/>
            <person name="Kohler A."/>
            <person name="Murat C."/>
            <person name="Tang N."/>
            <person name="Roy S."/>
            <person name="Loubradou J."/>
            <person name="Henrissat B."/>
            <person name="Grigoriev I.V."/>
            <person name="Corradi N."/>
            <person name="Roux C."/>
            <person name="Martin F.M."/>
        </authorList>
    </citation>
    <scope>NUCLEOTIDE SEQUENCE [LARGE SCALE GENOMIC DNA]</scope>
    <source>
        <strain evidence="2">DAOM 227022</strain>
    </source>
</reference>
<accession>A0A397SBY7</accession>
<dbReference type="OrthoDB" id="2375603at2759"/>
<name>A0A397SBY7_9GLOM</name>
<evidence type="ECO:0000313" key="2">
    <source>
        <dbReference type="EMBL" id="RIA82236.1"/>
    </source>
</evidence>
<comment type="caution">
    <text evidence="2">The sequence shown here is derived from an EMBL/GenBank/DDBJ whole genome shotgun (WGS) entry which is preliminary data.</text>
</comment>
<evidence type="ECO:0000256" key="1">
    <source>
        <dbReference type="SAM" id="MobiDB-lite"/>
    </source>
</evidence>
<keyword evidence="3" id="KW-1185">Reference proteome</keyword>
<dbReference type="STRING" id="658196.A0A397SBY7"/>
<proteinExistence type="predicted"/>
<feature type="compositionally biased region" description="Basic and acidic residues" evidence="1">
    <location>
        <begin position="277"/>
        <end position="293"/>
    </location>
</feature>
<dbReference type="AlphaFoldDB" id="A0A397SBY7"/>
<evidence type="ECO:0000313" key="3">
    <source>
        <dbReference type="Proteomes" id="UP000265703"/>
    </source>
</evidence>
<dbReference type="Proteomes" id="UP000265703">
    <property type="component" value="Unassembled WGS sequence"/>
</dbReference>
<protein>
    <submittedName>
        <fullName evidence="2">Uncharacterized protein</fullName>
    </submittedName>
</protein>
<organism evidence="2 3">
    <name type="scientific">Glomus cerebriforme</name>
    <dbReference type="NCBI Taxonomy" id="658196"/>
    <lineage>
        <taxon>Eukaryota</taxon>
        <taxon>Fungi</taxon>
        <taxon>Fungi incertae sedis</taxon>
        <taxon>Mucoromycota</taxon>
        <taxon>Glomeromycotina</taxon>
        <taxon>Glomeromycetes</taxon>
        <taxon>Glomerales</taxon>
        <taxon>Glomeraceae</taxon>
        <taxon>Glomus</taxon>
    </lineage>
</organism>
<feature type="compositionally biased region" description="Acidic residues" evidence="1">
    <location>
        <begin position="294"/>
        <end position="305"/>
    </location>
</feature>
<sequence>MFDENDNLIIKERETEENLLGNRELLKYGYIIEDDEVDRRFVKLEEWLREKEIAIMDIRHGTMSHFKEMLHMEESIANEENRDTIRKFQKSLTYQWWDSRYQQPWKNDDLTNEIIRKIVEKKSFVREYEDVEELESSEDESKLGKLEDGELPLKVKGKMALKDKDDDEREKEIIITEKWREKGHTRITIAGIKRLLRLGYDEFRVENDIELINKYKEVREGEYFWNGEKYEKIRAIITEDIDEWMRESMESFGMKNNNKEENLECKICENKGHNEENCAEKKGERFQDRRETDYWEENDEEEKDNTDELEKIGEILSLGEHEDWDENIEDINENEIEDELQNIINTEGFDLSQNSESNSSLNIEISDTESKLSNYNLQELFQENRILNMATEVQMARLLERVHGLPDGALNNILAAGESMVKRIANAENEAGMLNMPPFSEREDEDVSD</sequence>